<name>A0A378ZZK9_9HYPH</name>
<proteinExistence type="predicted"/>
<dbReference type="InterPro" id="IPR036388">
    <property type="entry name" value="WH-like_DNA-bd_sf"/>
</dbReference>
<dbReference type="GO" id="GO:0006950">
    <property type="term" value="P:response to stress"/>
    <property type="evidence" value="ECO:0007669"/>
    <property type="project" value="TreeGrafter"/>
</dbReference>
<dbReference type="Proteomes" id="UP000255000">
    <property type="component" value="Unassembled WGS sequence"/>
</dbReference>
<dbReference type="EMBL" id="UGSK01000001">
    <property type="protein sequence ID" value="SUB01981.1"/>
    <property type="molecule type" value="Genomic_DNA"/>
</dbReference>
<protein>
    <submittedName>
        <fullName evidence="2">HTH-type transcriptional regulator tcaR</fullName>
    </submittedName>
</protein>
<reference evidence="2 3" key="1">
    <citation type="submission" date="2018-06" db="EMBL/GenBank/DDBJ databases">
        <authorList>
            <consortium name="Pathogen Informatics"/>
            <person name="Doyle S."/>
        </authorList>
    </citation>
    <scope>NUCLEOTIDE SEQUENCE [LARGE SCALE GENOMIC DNA]</scope>
    <source>
        <strain evidence="2 3">NCTC13350</strain>
    </source>
</reference>
<accession>A0A378ZZK9</accession>
<evidence type="ECO:0000313" key="3">
    <source>
        <dbReference type="Proteomes" id="UP000255000"/>
    </source>
</evidence>
<dbReference type="SMART" id="SM00347">
    <property type="entry name" value="HTH_MARR"/>
    <property type="match status" value="1"/>
</dbReference>
<dbReference type="InterPro" id="IPR039422">
    <property type="entry name" value="MarR/SlyA-like"/>
</dbReference>
<feature type="domain" description="HTH marR-type" evidence="1">
    <location>
        <begin position="1"/>
        <end position="135"/>
    </location>
</feature>
<organism evidence="2 3">
    <name type="scientific">Pannonibacter phragmitetus</name>
    <dbReference type="NCBI Taxonomy" id="121719"/>
    <lineage>
        <taxon>Bacteria</taxon>
        <taxon>Pseudomonadati</taxon>
        <taxon>Pseudomonadota</taxon>
        <taxon>Alphaproteobacteria</taxon>
        <taxon>Hyphomicrobiales</taxon>
        <taxon>Stappiaceae</taxon>
        <taxon>Pannonibacter</taxon>
    </lineage>
</organism>
<dbReference type="PANTHER" id="PTHR33164">
    <property type="entry name" value="TRANSCRIPTIONAL REGULATOR, MARR FAMILY"/>
    <property type="match status" value="1"/>
</dbReference>
<dbReference type="GO" id="GO:0003700">
    <property type="term" value="F:DNA-binding transcription factor activity"/>
    <property type="evidence" value="ECO:0007669"/>
    <property type="project" value="InterPro"/>
</dbReference>
<dbReference type="PRINTS" id="PR00598">
    <property type="entry name" value="HTHMARR"/>
</dbReference>
<evidence type="ECO:0000313" key="2">
    <source>
        <dbReference type="EMBL" id="SUB01981.1"/>
    </source>
</evidence>
<dbReference type="SUPFAM" id="SSF46785">
    <property type="entry name" value="Winged helix' DNA-binding domain"/>
    <property type="match status" value="1"/>
</dbReference>
<sequence length="135" mass="14896">MSRRSDAWLRLIYDVGSVEGALGKAMQAQYGIGLSEFRALEILSQSSNSELRMQELAARLGLNQSSVSRMIERLERSELAARDVCSDDKRGVYAVLTEKGRLFLQNARSSYEASLDAAIRSHAASLSDIIQLLGE</sequence>
<dbReference type="RefSeq" id="WP_174234535.1">
    <property type="nucleotide sequence ID" value="NZ_UGSK01000001.1"/>
</dbReference>
<gene>
    <name evidence="2" type="primary">tcaR</name>
    <name evidence="2" type="ORF">NCTC13350_02930</name>
</gene>
<dbReference type="Gene3D" id="1.10.10.10">
    <property type="entry name" value="Winged helix-like DNA-binding domain superfamily/Winged helix DNA-binding domain"/>
    <property type="match status" value="1"/>
</dbReference>
<evidence type="ECO:0000259" key="1">
    <source>
        <dbReference type="PROSITE" id="PS50995"/>
    </source>
</evidence>
<dbReference type="InterPro" id="IPR036390">
    <property type="entry name" value="WH_DNA-bd_sf"/>
</dbReference>
<dbReference type="PROSITE" id="PS50995">
    <property type="entry name" value="HTH_MARR_2"/>
    <property type="match status" value="1"/>
</dbReference>
<dbReference type="Pfam" id="PF01047">
    <property type="entry name" value="MarR"/>
    <property type="match status" value="1"/>
</dbReference>
<dbReference type="PANTHER" id="PTHR33164:SF99">
    <property type="entry name" value="MARR FAMILY REGULATORY PROTEIN"/>
    <property type="match status" value="1"/>
</dbReference>
<dbReference type="AlphaFoldDB" id="A0A378ZZK9"/>
<dbReference type="InterPro" id="IPR000835">
    <property type="entry name" value="HTH_MarR-typ"/>
</dbReference>